<dbReference type="InterPro" id="IPR036736">
    <property type="entry name" value="ACP-like_sf"/>
</dbReference>
<feature type="non-terminal residue" evidence="11">
    <location>
        <position position="1231"/>
    </location>
</feature>
<dbReference type="InterPro" id="IPR049551">
    <property type="entry name" value="PKS_DH_C"/>
</dbReference>
<feature type="domain" description="Carrier" evidence="8">
    <location>
        <begin position="916"/>
        <end position="991"/>
    </location>
</feature>
<dbReference type="InterPro" id="IPR014030">
    <property type="entry name" value="Ketoacyl_synth_N"/>
</dbReference>
<gene>
    <name evidence="11" type="ORF">ACFO3J_32450</name>
</gene>
<evidence type="ECO:0000256" key="6">
    <source>
        <dbReference type="ARBA" id="ARBA00023268"/>
    </source>
</evidence>
<evidence type="ECO:0000256" key="5">
    <source>
        <dbReference type="ARBA" id="ARBA00023194"/>
    </source>
</evidence>
<dbReference type="Pfam" id="PF21089">
    <property type="entry name" value="PKS_DH_N"/>
    <property type="match status" value="1"/>
</dbReference>
<dbReference type="Gene3D" id="3.30.70.3290">
    <property type="match status" value="1"/>
</dbReference>
<dbReference type="InterPro" id="IPR020807">
    <property type="entry name" value="PKS_DH"/>
</dbReference>
<dbReference type="Gene3D" id="3.40.366.10">
    <property type="entry name" value="Malonyl-Coenzyme A Acyl Carrier Protein, domain 2"/>
    <property type="match status" value="1"/>
</dbReference>
<feature type="non-terminal residue" evidence="11">
    <location>
        <position position="1"/>
    </location>
</feature>
<dbReference type="SUPFAM" id="SSF52151">
    <property type="entry name" value="FabD/lysophospholipase-like"/>
    <property type="match status" value="1"/>
</dbReference>
<dbReference type="Gene3D" id="3.10.129.110">
    <property type="entry name" value="Polyketide synthase dehydratase"/>
    <property type="match status" value="1"/>
</dbReference>
<dbReference type="PROSITE" id="PS52019">
    <property type="entry name" value="PKS_MFAS_DH"/>
    <property type="match status" value="1"/>
</dbReference>
<feature type="active site" description="Proton acceptor; for dehydratase activity" evidence="7">
    <location>
        <position position="172"/>
    </location>
</feature>
<dbReference type="InterPro" id="IPR020806">
    <property type="entry name" value="PKS_PP-bd"/>
</dbReference>
<dbReference type="InterPro" id="IPR001227">
    <property type="entry name" value="Ac_transferase_dom_sf"/>
</dbReference>
<dbReference type="Proteomes" id="UP001595765">
    <property type="component" value="Unassembled WGS sequence"/>
</dbReference>
<dbReference type="Pfam" id="PF00109">
    <property type="entry name" value="ketoacyl-synt"/>
    <property type="match status" value="1"/>
</dbReference>
<dbReference type="SUPFAM" id="SSF51735">
    <property type="entry name" value="NAD(P)-binding Rossmann-fold domains"/>
    <property type="match status" value="2"/>
</dbReference>
<dbReference type="PROSITE" id="PS00012">
    <property type="entry name" value="PHOSPHOPANTETHEINE"/>
    <property type="match status" value="1"/>
</dbReference>
<evidence type="ECO:0000313" key="12">
    <source>
        <dbReference type="Proteomes" id="UP001595765"/>
    </source>
</evidence>
<dbReference type="PANTHER" id="PTHR43775">
    <property type="entry name" value="FATTY ACID SYNTHASE"/>
    <property type="match status" value="1"/>
</dbReference>
<dbReference type="InterPro" id="IPR055123">
    <property type="entry name" value="SpnB-like_Rossmann"/>
</dbReference>
<evidence type="ECO:0000256" key="4">
    <source>
        <dbReference type="ARBA" id="ARBA00022679"/>
    </source>
</evidence>
<dbReference type="SMART" id="SM00825">
    <property type="entry name" value="PKS_KS"/>
    <property type="match status" value="1"/>
</dbReference>
<dbReference type="SMART" id="SM00826">
    <property type="entry name" value="PKS_DH"/>
    <property type="match status" value="1"/>
</dbReference>
<reference evidence="12" key="1">
    <citation type="journal article" date="2019" name="Int. J. Syst. Evol. Microbiol.">
        <title>The Global Catalogue of Microorganisms (GCM) 10K type strain sequencing project: providing services to taxonomists for standard genome sequencing and annotation.</title>
        <authorList>
            <consortium name="The Broad Institute Genomics Platform"/>
            <consortium name="The Broad Institute Genome Sequencing Center for Infectious Disease"/>
            <person name="Wu L."/>
            <person name="Ma J."/>
        </authorList>
    </citation>
    <scope>NUCLEOTIDE SEQUENCE [LARGE SCALE GENOMIC DNA]</scope>
    <source>
        <strain evidence="12">CGMCC 4.7237</strain>
    </source>
</reference>
<feature type="region of interest" description="C-terminal hotdog fold" evidence="7">
    <location>
        <begin position="280"/>
        <end position="418"/>
    </location>
</feature>
<dbReference type="InterPro" id="IPR049552">
    <property type="entry name" value="PKS_DH_N"/>
</dbReference>
<accession>A0ABV8HVN3</accession>
<dbReference type="CDD" id="cd08956">
    <property type="entry name" value="KR_3_FAS_SDR_x"/>
    <property type="match status" value="1"/>
</dbReference>
<proteinExistence type="predicted"/>
<evidence type="ECO:0000259" key="8">
    <source>
        <dbReference type="PROSITE" id="PS50075"/>
    </source>
</evidence>
<comment type="pathway">
    <text evidence="1">Antibiotic biosynthesis.</text>
</comment>
<dbReference type="InterPro" id="IPR042104">
    <property type="entry name" value="PKS_dehydratase_sf"/>
</dbReference>
<evidence type="ECO:0000259" key="9">
    <source>
        <dbReference type="PROSITE" id="PS52004"/>
    </source>
</evidence>
<dbReference type="Pfam" id="PF08659">
    <property type="entry name" value="KR"/>
    <property type="match status" value="1"/>
</dbReference>
<evidence type="ECO:0000256" key="1">
    <source>
        <dbReference type="ARBA" id="ARBA00004792"/>
    </source>
</evidence>
<dbReference type="InterPro" id="IPR009081">
    <property type="entry name" value="PP-bd_ACP"/>
</dbReference>
<dbReference type="InterPro" id="IPR057326">
    <property type="entry name" value="KR_dom"/>
</dbReference>
<evidence type="ECO:0000256" key="2">
    <source>
        <dbReference type="ARBA" id="ARBA00022450"/>
    </source>
</evidence>
<sequence length="1231" mass="128024">DLTTPQYWVNHLREAVRFHDGIRSLQEHGVTTFLEIGPDAVLTAMARDCVVEVEEDDEPIAFVATARKNRPAARTLAEALSALWVRGTAPDWEKYLGGAGASHADLPTYPFQHRHYWLRGDASRTRDTAVAGLGLGSAGHPLLGAAVSLAGAEGLLLTGRLSLGTHPWLADHAVLGTVVFPGAAVVELGLRAGEKAGCEVLEELTLEAPLVLPASGALQVQVAVGAPDASGRCTFGVYSRAEDDSQEQPWLRNGAGMLAPGELGSAGPDWDLTIWPPQGALTEDLTGWYDALAERGFGYGPSFQGLRAVWRRGTEVFAEVALPPEQEQQAAAFGLHPALLDSALHAIELGVLPATGEPRLPFAWSGVRLHASGASVARVRLTSSAANTVSLLIADETGRPLAEVESLALREVGAEQLRSASRTAPHDALFRVQWTPLPTGSDSRAGRWAVIGDGGAEFAPDDAFADLDALGAAVAAGRPAPDLVLALLPPQPDADGPGDEGPDAVRAATHQALALTQAWLADARFESARLAVVTRGAVATTGEEDVRNLPHAAVWGLLRTAQTENPDRLLLIDLDRADSEGPGSGTSAENALGLAGAVASGEPQVAVRAGGLLAPRLARMGVPADGTGPWGPEGTVLITGATGALGGLIARHLVTEHGVRHLLLTSRRGSAAPGASELAAELTALGAEVTIAACDAADRVALAGLLASIPAEQPLTGVVHAAGVLDDGVFDSLTPERLDLVLRPKADAAWNLHQATRDLDLTAFVLFSSVAGIYGTAGQGSYAAGNALLDALAQHRAVRGLPATSLAWGLWADGGAMTAGLGAADKGRLARTGIAALDPAQGLELFDAALTVDASCAVPMALDLDALRAAETGIPPLLRGLVRAPARRAARAAEGATAGSQLLQRLLGRTEAEQSQILLDLVRAEVSAALNYDSTETVDERRGFRDLGFDSLTAVELRNRLNTLTGLRLPATLVFDHPNTAALAELLRTELGGPVQDASAGEDRTTAGPVGTEDDQIAIVGMSCRFPGGVGSPEDLWELVAAGGDAISGFPADRGWDLENLYDPDPERPGTSYAREGGFLHDAGEFDAEFFGISPREALAMDPQQRLLLETSWETFERAGIDPATLRGSRTGVYAGVMYHDYASRLATMPGDLEGYLGTGNTGSVHSGRVSYVFGLEGPAVTVDTACSSSLVALHLAVQALQAGECTLALAGGVTVMSSPGTFVEFSRQRG</sequence>
<evidence type="ECO:0000256" key="3">
    <source>
        <dbReference type="ARBA" id="ARBA00022553"/>
    </source>
</evidence>
<comment type="caution">
    <text evidence="11">The sequence shown here is derived from an EMBL/GenBank/DDBJ whole genome shotgun (WGS) entry which is preliminary data.</text>
</comment>
<dbReference type="PROSITE" id="PS52004">
    <property type="entry name" value="KS3_2"/>
    <property type="match status" value="1"/>
</dbReference>
<evidence type="ECO:0000256" key="7">
    <source>
        <dbReference type="PROSITE-ProRule" id="PRU01363"/>
    </source>
</evidence>
<dbReference type="Pfam" id="PF22953">
    <property type="entry name" value="SpnB_Rossmann"/>
    <property type="match status" value="1"/>
</dbReference>
<dbReference type="RefSeq" id="WP_386437283.1">
    <property type="nucleotide sequence ID" value="NZ_JBHSBB010000037.1"/>
</dbReference>
<organism evidence="11 12">
    <name type="scientific">Streptomyces polygonati</name>
    <dbReference type="NCBI Taxonomy" id="1617087"/>
    <lineage>
        <taxon>Bacteria</taxon>
        <taxon>Bacillati</taxon>
        <taxon>Actinomycetota</taxon>
        <taxon>Actinomycetes</taxon>
        <taxon>Kitasatosporales</taxon>
        <taxon>Streptomycetaceae</taxon>
        <taxon>Streptomyces</taxon>
    </lineage>
</organism>
<keyword evidence="6" id="KW-0511">Multifunctional enzyme</keyword>
<dbReference type="InterPro" id="IPR050091">
    <property type="entry name" value="PKS_NRPS_Biosynth_Enz"/>
</dbReference>
<dbReference type="InterPro" id="IPR013968">
    <property type="entry name" value="PKS_KR"/>
</dbReference>
<feature type="region of interest" description="N-terminal hotdog fold" evidence="7">
    <location>
        <begin position="140"/>
        <end position="265"/>
    </location>
</feature>
<dbReference type="SMART" id="SM01294">
    <property type="entry name" value="PKS_PP_betabranch"/>
    <property type="match status" value="1"/>
</dbReference>
<keyword evidence="4" id="KW-0808">Transferase</keyword>
<dbReference type="SMART" id="SM00823">
    <property type="entry name" value="PKS_PP"/>
    <property type="match status" value="1"/>
</dbReference>
<dbReference type="SUPFAM" id="SSF53901">
    <property type="entry name" value="Thiolase-like"/>
    <property type="match status" value="1"/>
</dbReference>
<dbReference type="InterPro" id="IPR016035">
    <property type="entry name" value="Acyl_Trfase/lysoPLipase"/>
</dbReference>
<feature type="active site" description="Proton donor; for dehydratase activity" evidence="7">
    <location>
        <position position="341"/>
    </location>
</feature>
<dbReference type="PROSITE" id="PS00606">
    <property type="entry name" value="KS3_1"/>
    <property type="match status" value="1"/>
</dbReference>
<dbReference type="SMART" id="SM00822">
    <property type="entry name" value="PKS_KR"/>
    <property type="match status" value="1"/>
</dbReference>
<keyword evidence="12" id="KW-1185">Reference proteome</keyword>
<dbReference type="EMBL" id="JBHSBB010000037">
    <property type="protein sequence ID" value="MFC4036128.1"/>
    <property type="molecule type" value="Genomic_DNA"/>
</dbReference>
<dbReference type="Pfam" id="PF14765">
    <property type="entry name" value="PS-DH"/>
    <property type="match status" value="1"/>
</dbReference>
<feature type="domain" description="PKS/mFAS DH" evidence="10">
    <location>
        <begin position="140"/>
        <end position="418"/>
    </location>
</feature>
<dbReference type="PROSITE" id="PS50075">
    <property type="entry name" value="CARRIER"/>
    <property type="match status" value="1"/>
</dbReference>
<dbReference type="InterPro" id="IPR016039">
    <property type="entry name" value="Thiolase-like"/>
</dbReference>
<keyword evidence="2" id="KW-0596">Phosphopantetheine</keyword>
<dbReference type="Pfam" id="PF00550">
    <property type="entry name" value="PP-binding"/>
    <property type="match status" value="1"/>
</dbReference>
<dbReference type="Gene3D" id="1.10.1200.10">
    <property type="entry name" value="ACP-like"/>
    <property type="match status" value="1"/>
</dbReference>
<dbReference type="InterPro" id="IPR049900">
    <property type="entry name" value="PKS_mFAS_DH"/>
</dbReference>
<dbReference type="InterPro" id="IPR018201">
    <property type="entry name" value="Ketoacyl_synth_AS"/>
</dbReference>
<feature type="domain" description="Ketosynthase family 3 (KS3)" evidence="9">
    <location>
        <begin position="1014"/>
        <end position="1231"/>
    </location>
</feature>
<dbReference type="InterPro" id="IPR006162">
    <property type="entry name" value="Ppantetheine_attach_site"/>
</dbReference>
<dbReference type="CDD" id="cd00833">
    <property type="entry name" value="PKS"/>
    <property type="match status" value="1"/>
</dbReference>
<protein>
    <submittedName>
        <fullName evidence="11">Type I polyketide synthase</fullName>
    </submittedName>
</protein>
<dbReference type="InterPro" id="IPR020841">
    <property type="entry name" value="PKS_Beta-ketoAc_synthase_dom"/>
</dbReference>
<evidence type="ECO:0000313" key="11">
    <source>
        <dbReference type="EMBL" id="MFC4036128.1"/>
    </source>
</evidence>
<keyword evidence="5" id="KW-0045">Antibiotic biosynthesis</keyword>
<dbReference type="Gene3D" id="3.40.47.10">
    <property type="match status" value="1"/>
</dbReference>
<evidence type="ECO:0000259" key="10">
    <source>
        <dbReference type="PROSITE" id="PS52019"/>
    </source>
</evidence>
<dbReference type="PANTHER" id="PTHR43775:SF51">
    <property type="entry name" value="INACTIVE PHENOLPHTHIOCEROL SYNTHESIS POLYKETIDE SYNTHASE TYPE I PKS1-RELATED"/>
    <property type="match status" value="1"/>
</dbReference>
<dbReference type="SUPFAM" id="SSF47336">
    <property type="entry name" value="ACP-like"/>
    <property type="match status" value="1"/>
</dbReference>
<dbReference type="Gene3D" id="3.40.50.720">
    <property type="entry name" value="NAD(P)-binding Rossmann-like Domain"/>
    <property type="match status" value="1"/>
</dbReference>
<dbReference type="InterPro" id="IPR036291">
    <property type="entry name" value="NAD(P)-bd_dom_sf"/>
</dbReference>
<keyword evidence="3" id="KW-0597">Phosphoprotein</keyword>
<name>A0ABV8HVN3_9ACTN</name>